<dbReference type="GO" id="GO:0004725">
    <property type="term" value="F:protein tyrosine phosphatase activity"/>
    <property type="evidence" value="ECO:0007669"/>
    <property type="project" value="InterPro"/>
</dbReference>
<evidence type="ECO:0000259" key="1">
    <source>
        <dbReference type="Pfam" id="PF00102"/>
    </source>
</evidence>
<dbReference type="InterPro" id="IPR000242">
    <property type="entry name" value="PTP_cat"/>
</dbReference>
<keyword evidence="3" id="KW-1185">Reference proteome</keyword>
<organism evidence="2 3">
    <name type="scientific">Lymnaea stagnalis</name>
    <name type="common">Great pond snail</name>
    <name type="synonym">Helix stagnalis</name>
    <dbReference type="NCBI Taxonomy" id="6523"/>
    <lineage>
        <taxon>Eukaryota</taxon>
        <taxon>Metazoa</taxon>
        <taxon>Spiralia</taxon>
        <taxon>Lophotrochozoa</taxon>
        <taxon>Mollusca</taxon>
        <taxon>Gastropoda</taxon>
        <taxon>Heterobranchia</taxon>
        <taxon>Euthyneura</taxon>
        <taxon>Panpulmonata</taxon>
        <taxon>Hygrophila</taxon>
        <taxon>Lymnaeoidea</taxon>
        <taxon>Lymnaeidae</taxon>
        <taxon>Lymnaea</taxon>
    </lineage>
</organism>
<accession>A0AAV2IIL9</accession>
<evidence type="ECO:0000313" key="2">
    <source>
        <dbReference type="EMBL" id="CAL1546513.1"/>
    </source>
</evidence>
<dbReference type="SUPFAM" id="SSF52799">
    <property type="entry name" value="(Phosphotyrosine protein) phosphatases II"/>
    <property type="match status" value="1"/>
</dbReference>
<gene>
    <name evidence="2" type="ORF">GSLYS_00019890001</name>
</gene>
<reference evidence="2 3" key="1">
    <citation type="submission" date="2024-04" db="EMBL/GenBank/DDBJ databases">
        <authorList>
            <consortium name="Genoscope - CEA"/>
            <person name="William W."/>
        </authorList>
    </citation>
    <scope>NUCLEOTIDE SEQUENCE [LARGE SCALE GENOMIC DNA]</scope>
</reference>
<proteinExistence type="predicted"/>
<protein>
    <recommendedName>
        <fullName evidence="1">Tyrosine-protein phosphatase domain-containing protein</fullName>
    </recommendedName>
</protein>
<dbReference type="Gene3D" id="3.90.190.10">
    <property type="entry name" value="Protein tyrosine phosphatase superfamily"/>
    <property type="match status" value="1"/>
</dbReference>
<dbReference type="InterPro" id="IPR029021">
    <property type="entry name" value="Prot-tyrosine_phosphatase-like"/>
</dbReference>
<evidence type="ECO:0000313" key="3">
    <source>
        <dbReference type="Proteomes" id="UP001497497"/>
    </source>
</evidence>
<comment type="caution">
    <text evidence="2">The sequence shown here is derived from an EMBL/GenBank/DDBJ whole genome shotgun (WGS) entry which is preliminary data.</text>
</comment>
<dbReference type="Pfam" id="PF00102">
    <property type="entry name" value="Y_phosphatase"/>
    <property type="match status" value="1"/>
</dbReference>
<name>A0AAV2IIL9_LYMST</name>
<dbReference type="EMBL" id="CAXITT010000822">
    <property type="protein sequence ID" value="CAL1546513.1"/>
    <property type="molecule type" value="Genomic_DNA"/>
</dbReference>
<feature type="non-terminal residue" evidence="2">
    <location>
        <position position="1"/>
    </location>
</feature>
<feature type="domain" description="Tyrosine-protein phosphatase" evidence="1">
    <location>
        <begin position="2"/>
        <end position="56"/>
    </location>
</feature>
<sequence length="74" mass="8388">RDGYTYSGHACVLTLLLDRMDNDLCLTVPLVVGAVKSIRPEVIPTLEQYRSLYLVLQAYNERKTKMKNNTANIS</sequence>
<dbReference type="AlphaFoldDB" id="A0AAV2IIL9"/>
<dbReference type="Proteomes" id="UP001497497">
    <property type="component" value="Unassembled WGS sequence"/>
</dbReference>